<dbReference type="InterPro" id="IPR050148">
    <property type="entry name" value="Terpene_synthase-like"/>
</dbReference>
<keyword evidence="6" id="KW-1185">Reference proteome</keyword>
<dbReference type="Pfam" id="PF01397">
    <property type="entry name" value="Terpene_synth"/>
    <property type="match status" value="1"/>
</dbReference>
<sequence>MTGGEVSISAYDTAWVAMVGRVDGGDGPQFPSCLEWILENQLGDGSWGEPGFFMACDRVICTLACVVALRTWRVRPDLCAKGVSFIRDNIWKLDEDEPDWMIVGFEITLPTLLQMAKDLGLDLPYDHPVLEPIYAKRDLKLAKIPLDVLHTKPTSLLQSIEGMQGLDWTKLLKFQSTDGSFASCPATTADALIQTGDKRFLDYLDSIVKKFNGGVPMTYPMDIFEHLWAVDRLERLGISRYFASEIKECLDHVYSLWSHDQGLAFTEVFPVSDLDDTSMGFRLLRLHGYDVSSRAFKYFETDGKFSCYPLQLNCSITATYNLYRAAQVAFPGEDVLQQANSYSRAFLSDRLSSNNLVDKWVIPKDLPGEVEYALSFPWKVSLPRVETRMYLEQYGGSGDVWIAKVLYRMPLFCNELYLDVAKSDFRNFQSLCRLELDGLERWRTKNNLEAYGVTRENALRAYFLAAATIFEPDRQEERLAWARTAIVAEAMASHLQHSDNPDSERNELIAKLTTKNHDNQSSGRSG</sequence>
<dbReference type="HOGENOM" id="CLU_003125_3_4_1"/>
<dbReference type="AlphaFoldDB" id="J3N8B2"/>
<keyword evidence="3" id="KW-0460">Magnesium</keyword>
<evidence type="ECO:0000313" key="5">
    <source>
        <dbReference type="EnsemblPlants" id="OB11G20480.1"/>
    </source>
</evidence>
<evidence type="ECO:0000256" key="2">
    <source>
        <dbReference type="ARBA" id="ARBA00022723"/>
    </source>
</evidence>
<dbReference type="PANTHER" id="PTHR31739:SF4">
    <property type="entry name" value="ENT-COPALYL DIPHOSPHATE SYNTHASE, CHLOROPLASTIC"/>
    <property type="match status" value="1"/>
</dbReference>
<dbReference type="InterPro" id="IPR001906">
    <property type="entry name" value="Terpene_synth_N"/>
</dbReference>
<evidence type="ECO:0000256" key="1">
    <source>
        <dbReference type="ARBA" id="ARBA00001946"/>
    </source>
</evidence>
<dbReference type="SUPFAM" id="SSF48576">
    <property type="entry name" value="Terpenoid synthases"/>
    <property type="match status" value="1"/>
</dbReference>
<dbReference type="Proteomes" id="UP000006038">
    <property type="component" value="Chromosome 11"/>
</dbReference>
<evidence type="ECO:0000256" key="3">
    <source>
        <dbReference type="ARBA" id="ARBA00022842"/>
    </source>
</evidence>
<dbReference type="EnsemblPlants" id="OB11G20480.1">
    <property type="protein sequence ID" value="OB11G20480.1"/>
    <property type="gene ID" value="OB11G20480"/>
</dbReference>
<dbReference type="InterPro" id="IPR008949">
    <property type="entry name" value="Isoprenoid_synthase_dom_sf"/>
</dbReference>
<comment type="cofactor">
    <cofactor evidence="1">
        <name>Mg(2+)</name>
        <dbReference type="ChEBI" id="CHEBI:18420"/>
    </cofactor>
</comment>
<dbReference type="SFLD" id="SFLDG01605">
    <property type="entry name" value="Terpene_Cyclase_Like_1_N-term"/>
    <property type="match status" value="1"/>
</dbReference>
<dbReference type="SFLD" id="SFLDG01014">
    <property type="entry name" value="Terpene_Cyclase_Like_1_N-term"/>
    <property type="match status" value="1"/>
</dbReference>
<feature type="domain" description="Terpene synthase N-terminal" evidence="4">
    <location>
        <begin position="167"/>
        <end position="374"/>
    </location>
</feature>
<dbReference type="GO" id="GO:0009507">
    <property type="term" value="C:chloroplast"/>
    <property type="evidence" value="ECO:0007669"/>
    <property type="project" value="TreeGrafter"/>
</dbReference>
<dbReference type="FunFam" id="1.50.10.130:FF:000002">
    <property type="entry name" value="Ent-copalyl diphosphate synthase, chloroplastic"/>
    <property type="match status" value="1"/>
</dbReference>
<dbReference type="Gene3D" id="1.10.600.10">
    <property type="entry name" value="Farnesyl Diphosphate Synthase"/>
    <property type="match status" value="1"/>
</dbReference>
<dbReference type="eggNOG" id="ENOG502QQN6">
    <property type="taxonomic scope" value="Eukaryota"/>
</dbReference>
<accession>J3N8B2</accession>
<organism evidence="5">
    <name type="scientific">Oryza brachyantha</name>
    <name type="common">malo sina</name>
    <dbReference type="NCBI Taxonomy" id="4533"/>
    <lineage>
        <taxon>Eukaryota</taxon>
        <taxon>Viridiplantae</taxon>
        <taxon>Streptophyta</taxon>
        <taxon>Embryophyta</taxon>
        <taxon>Tracheophyta</taxon>
        <taxon>Spermatophyta</taxon>
        <taxon>Magnoliopsida</taxon>
        <taxon>Liliopsida</taxon>
        <taxon>Poales</taxon>
        <taxon>Poaceae</taxon>
        <taxon>BOP clade</taxon>
        <taxon>Oryzoideae</taxon>
        <taxon>Oryzeae</taxon>
        <taxon>Oryzinae</taxon>
        <taxon>Oryza</taxon>
    </lineage>
</organism>
<dbReference type="SUPFAM" id="SSF48239">
    <property type="entry name" value="Terpenoid cyclases/Protein prenyltransferases"/>
    <property type="match status" value="2"/>
</dbReference>
<reference evidence="5" key="2">
    <citation type="submission" date="2013-04" db="UniProtKB">
        <authorList>
            <consortium name="EnsemblPlants"/>
        </authorList>
    </citation>
    <scope>IDENTIFICATION</scope>
</reference>
<dbReference type="GO" id="GO:0000287">
    <property type="term" value="F:magnesium ion binding"/>
    <property type="evidence" value="ECO:0007669"/>
    <property type="project" value="TreeGrafter"/>
</dbReference>
<dbReference type="Gene3D" id="1.50.10.130">
    <property type="entry name" value="Terpene synthase, N-terminal domain"/>
    <property type="match status" value="1"/>
</dbReference>
<dbReference type="Gramene" id="OB11G20480.1">
    <property type="protein sequence ID" value="OB11G20480.1"/>
    <property type="gene ID" value="OB11G20480"/>
</dbReference>
<reference evidence="5" key="1">
    <citation type="journal article" date="2013" name="Nat. Commun.">
        <title>Whole-genome sequencing of Oryza brachyantha reveals mechanisms underlying Oryza genome evolution.</title>
        <authorList>
            <person name="Chen J."/>
            <person name="Huang Q."/>
            <person name="Gao D."/>
            <person name="Wang J."/>
            <person name="Lang Y."/>
            <person name="Liu T."/>
            <person name="Li B."/>
            <person name="Bai Z."/>
            <person name="Luis Goicoechea J."/>
            <person name="Liang C."/>
            <person name="Chen C."/>
            <person name="Zhang W."/>
            <person name="Sun S."/>
            <person name="Liao Y."/>
            <person name="Zhang X."/>
            <person name="Yang L."/>
            <person name="Song C."/>
            <person name="Wang M."/>
            <person name="Shi J."/>
            <person name="Liu G."/>
            <person name="Liu J."/>
            <person name="Zhou H."/>
            <person name="Zhou W."/>
            <person name="Yu Q."/>
            <person name="An N."/>
            <person name="Chen Y."/>
            <person name="Cai Q."/>
            <person name="Wang B."/>
            <person name="Liu B."/>
            <person name="Min J."/>
            <person name="Huang Y."/>
            <person name="Wu H."/>
            <person name="Li Z."/>
            <person name="Zhang Y."/>
            <person name="Yin Y."/>
            <person name="Song W."/>
            <person name="Jiang J."/>
            <person name="Jackson S.A."/>
            <person name="Wing R.A."/>
            <person name="Wang J."/>
            <person name="Chen M."/>
        </authorList>
    </citation>
    <scope>NUCLEOTIDE SEQUENCE [LARGE SCALE GENOMIC DNA]</scope>
    <source>
        <strain evidence="5">cv. IRGC 101232</strain>
    </source>
</reference>
<dbReference type="InterPro" id="IPR036965">
    <property type="entry name" value="Terpene_synth_N_sf"/>
</dbReference>
<dbReference type="InterPro" id="IPR008930">
    <property type="entry name" value="Terpenoid_cyclase/PrenylTrfase"/>
</dbReference>
<name>J3N8B2_ORYBR</name>
<evidence type="ECO:0000259" key="4">
    <source>
        <dbReference type="Pfam" id="PF01397"/>
    </source>
</evidence>
<protein>
    <recommendedName>
        <fullName evidence="4">Terpene synthase N-terminal domain-containing protein</fullName>
    </recommendedName>
</protein>
<dbReference type="PANTHER" id="PTHR31739">
    <property type="entry name" value="ENT-COPALYL DIPHOSPHATE SYNTHASE, CHLOROPLASTIC"/>
    <property type="match status" value="1"/>
</dbReference>
<dbReference type="STRING" id="4533.J3N8B2"/>
<dbReference type="GO" id="GO:0010333">
    <property type="term" value="F:terpene synthase activity"/>
    <property type="evidence" value="ECO:0007669"/>
    <property type="project" value="InterPro"/>
</dbReference>
<dbReference type="Gene3D" id="1.50.10.160">
    <property type="match status" value="1"/>
</dbReference>
<evidence type="ECO:0000313" key="6">
    <source>
        <dbReference type="Proteomes" id="UP000006038"/>
    </source>
</evidence>
<dbReference type="GO" id="GO:0009686">
    <property type="term" value="P:gibberellin biosynthetic process"/>
    <property type="evidence" value="ECO:0007669"/>
    <property type="project" value="TreeGrafter"/>
</dbReference>
<proteinExistence type="predicted"/>
<keyword evidence="2" id="KW-0479">Metal-binding</keyword>
<dbReference type="OMA" id="TQRRPRM"/>